<proteinExistence type="inferred from homology"/>
<dbReference type="PANTHER" id="PTHR43869">
    <property type="entry name" value="GLYCINE BETAINE/PROLINE BETAINE TRANSPORT SYSTEM ATP-BINDING PROTEIN PROV"/>
    <property type="match status" value="1"/>
</dbReference>
<evidence type="ECO:0000256" key="1">
    <source>
        <dbReference type="ARBA" id="ARBA00005417"/>
    </source>
</evidence>
<gene>
    <name evidence="6" type="ORF">METZ01_LOCUS322931</name>
</gene>
<dbReference type="FunFam" id="3.40.50.300:FF:000201">
    <property type="entry name" value="Glycine betaine/L-proline ABC transporter ATP-binding protein"/>
    <property type="match status" value="1"/>
</dbReference>
<feature type="non-terminal residue" evidence="6">
    <location>
        <position position="346"/>
    </location>
</feature>
<dbReference type="InterPro" id="IPR017871">
    <property type="entry name" value="ABC_transporter-like_CS"/>
</dbReference>
<evidence type="ECO:0000259" key="5">
    <source>
        <dbReference type="PROSITE" id="PS50893"/>
    </source>
</evidence>
<dbReference type="GO" id="GO:0016887">
    <property type="term" value="F:ATP hydrolysis activity"/>
    <property type="evidence" value="ECO:0007669"/>
    <property type="project" value="InterPro"/>
</dbReference>
<keyword evidence="2" id="KW-0813">Transport</keyword>
<evidence type="ECO:0000313" key="6">
    <source>
        <dbReference type="EMBL" id="SVC70077.1"/>
    </source>
</evidence>
<dbReference type="EMBL" id="UINC01105835">
    <property type="protein sequence ID" value="SVC70077.1"/>
    <property type="molecule type" value="Genomic_DNA"/>
</dbReference>
<feature type="non-terminal residue" evidence="6">
    <location>
        <position position="1"/>
    </location>
</feature>
<dbReference type="GO" id="GO:0031460">
    <property type="term" value="P:glycine betaine transport"/>
    <property type="evidence" value="ECO:0007669"/>
    <property type="project" value="InterPro"/>
</dbReference>
<name>A0A382PB58_9ZZZZ</name>
<organism evidence="6">
    <name type="scientific">marine metagenome</name>
    <dbReference type="NCBI Taxonomy" id="408172"/>
    <lineage>
        <taxon>unclassified sequences</taxon>
        <taxon>metagenomes</taxon>
        <taxon>ecological metagenomes</taxon>
    </lineage>
</organism>
<dbReference type="PANTHER" id="PTHR43869:SF1">
    <property type="entry name" value="GLYCINE BETAINE_PROLINE BETAINE TRANSPORT SYSTEM ATP-BINDING PROTEIN PROV"/>
    <property type="match status" value="1"/>
</dbReference>
<dbReference type="InterPro" id="IPR005892">
    <property type="entry name" value="Gly-betaine_transp_ATP-bd"/>
</dbReference>
<dbReference type="NCBIfam" id="TIGR01186">
    <property type="entry name" value="proV"/>
    <property type="match status" value="1"/>
</dbReference>
<dbReference type="GO" id="GO:0005524">
    <property type="term" value="F:ATP binding"/>
    <property type="evidence" value="ECO:0007669"/>
    <property type="project" value="UniProtKB-KW"/>
</dbReference>
<keyword evidence="3" id="KW-0547">Nucleotide-binding</keyword>
<dbReference type="AlphaFoldDB" id="A0A382PB58"/>
<dbReference type="InterPro" id="IPR003439">
    <property type="entry name" value="ABC_transporter-like_ATP-bd"/>
</dbReference>
<reference evidence="6" key="1">
    <citation type="submission" date="2018-05" db="EMBL/GenBank/DDBJ databases">
        <authorList>
            <person name="Lanie J.A."/>
            <person name="Ng W.-L."/>
            <person name="Kazmierczak K.M."/>
            <person name="Andrzejewski T.M."/>
            <person name="Davidsen T.M."/>
            <person name="Wayne K.J."/>
            <person name="Tettelin H."/>
            <person name="Glass J.I."/>
            <person name="Rusch D."/>
            <person name="Podicherti R."/>
            <person name="Tsui H.-C.T."/>
            <person name="Winkler M.E."/>
        </authorList>
    </citation>
    <scope>NUCLEOTIDE SEQUENCE</scope>
</reference>
<dbReference type="SUPFAM" id="SSF52540">
    <property type="entry name" value="P-loop containing nucleoside triphosphate hydrolases"/>
    <property type="match status" value="1"/>
</dbReference>
<feature type="domain" description="ABC transporter" evidence="5">
    <location>
        <begin position="18"/>
        <end position="254"/>
    </location>
</feature>
<dbReference type="Gene3D" id="3.40.50.300">
    <property type="entry name" value="P-loop containing nucleotide triphosphate hydrolases"/>
    <property type="match status" value="1"/>
</dbReference>
<evidence type="ECO:0000256" key="3">
    <source>
        <dbReference type="ARBA" id="ARBA00022741"/>
    </source>
</evidence>
<dbReference type="PROSITE" id="PS00211">
    <property type="entry name" value="ABC_TRANSPORTER_1"/>
    <property type="match status" value="1"/>
</dbReference>
<dbReference type="Pfam" id="PF00005">
    <property type="entry name" value="ABC_tran"/>
    <property type="match status" value="1"/>
</dbReference>
<evidence type="ECO:0000256" key="4">
    <source>
        <dbReference type="ARBA" id="ARBA00022840"/>
    </source>
</evidence>
<dbReference type="InterPro" id="IPR027417">
    <property type="entry name" value="P-loop_NTPase"/>
</dbReference>
<dbReference type="PROSITE" id="PS50893">
    <property type="entry name" value="ABC_TRANSPORTER_2"/>
    <property type="match status" value="1"/>
</dbReference>
<sequence length="346" mass="39075">KVYGEHSEKALEYSDSGISQEEFQKTTGHVLAVKDISFDVSKGETFVVMGLSGSGKSTLVRCISRLVEPTRGMVLVDGENILEMSDKDLIEMRRHKMSMVFQHFGLFPHRSVIHNVSYGLEIRGVQKSARLEKAREVLELVGLGGWEEYFPEELSGGMQQRVGLARALAVDPEILLFDEPFSALDPLIRREMQDELLRIQELMQKTIIFITHDFLEALKMGDRIAIMKGGEFIQTGRPEDLVLRPADDYVRKFTEDVPRAKVLTTKAIMKPCEMIVNETDQYPGIESKLLEKNCEFVFVLDRTGAFLGIISRQHLHESRDSNLGLSNLVSNRSYVASSTSTMDDLL</sequence>
<comment type="similarity">
    <text evidence="1">Belongs to the ABC transporter superfamily.</text>
</comment>
<dbReference type="GO" id="GO:0016020">
    <property type="term" value="C:membrane"/>
    <property type="evidence" value="ECO:0007669"/>
    <property type="project" value="InterPro"/>
</dbReference>
<evidence type="ECO:0000256" key="2">
    <source>
        <dbReference type="ARBA" id="ARBA00022448"/>
    </source>
</evidence>
<dbReference type="SMART" id="SM00382">
    <property type="entry name" value="AAA"/>
    <property type="match status" value="1"/>
</dbReference>
<dbReference type="CDD" id="cd03294">
    <property type="entry name" value="ABC_Pro_Gly_Betaine"/>
    <property type="match status" value="1"/>
</dbReference>
<dbReference type="InterPro" id="IPR051921">
    <property type="entry name" value="ABC_osmolyte_uptake_ATP-bind"/>
</dbReference>
<dbReference type="InterPro" id="IPR003593">
    <property type="entry name" value="AAA+_ATPase"/>
</dbReference>
<protein>
    <recommendedName>
        <fullName evidence="5">ABC transporter domain-containing protein</fullName>
    </recommendedName>
</protein>
<dbReference type="GO" id="GO:0006950">
    <property type="term" value="P:response to stress"/>
    <property type="evidence" value="ECO:0007669"/>
    <property type="project" value="UniProtKB-ARBA"/>
</dbReference>
<accession>A0A382PB58</accession>
<keyword evidence="4" id="KW-0067">ATP-binding</keyword>